<dbReference type="Proteomes" id="UP000286931">
    <property type="component" value="Unassembled WGS sequence"/>
</dbReference>
<reference evidence="2 3" key="1">
    <citation type="submission" date="2018-12" db="EMBL/GenBank/DDBJ databases">
        <title>Draft genome sequence of Embleya hyalina NBRC 13850T.</title>
        <authorList>
            <person name="Komaki H."/>
            <person name="Hosoyama A."/>
            <person name="Kimura A."/>
            <person name="Ichikawa N."/>
            <person name="Tamura T."/>
        </authorList>
    </citation>
    <scope>NUCLEOTIDE SEQUENCE [LARGE SCALE GENOMIC DNA]</scope>
    <source>
        <strain evidence="2 3">NBRC 13850</strain>
    </source>
</reference>
<keyword evidence="3" id="KW-1185">Reference proteome</keyword>
<feature type="compositionally biased region" description="Polar residues" evidence="1">
    <location>
        <begin position="11"/>
        <end position="21"/>
    </location>
</feature>
<feature type="compositionally biased region" description="Polar residues" evidence="1">
    <location>
        <begin position="29"/>
        <end position="39"/>
    </location>
</feature>
<comment type="caution">
    <text evidence="2">The sequence shown here is derived from an EMBL/GenBank/DDBJ whole genome shotgun (WGS) entry which is preliminary data.</text>
</comment>
<evidence type="ECO:0000313" key="2">
    <source>
        <dbReference type="EMBL" id="GCD94710.1"/>
    </source>
</evidence>
<gene>
    <name evidence="2" type="ORF">EHYA_02379</name>
</gene>
<protein>
    <submittedName>
        <fullName evidence="2">Uncharacterized protein</fullName>
    </submittedName>
</protein>
<sequence length="193" mass="21616">MFGRQAVVDSQHGSPRSNSKPPTQPIMRLQTTDTPHPTMQINHQRNRIKGRPIKPSPYRRHRHGTADRTINRSRPTRHHINAGHTPAANLDIPNLGKPRPIHPPGNPHRLPPPNLNDTQFPNRGPTIKPLRIHIAGKFNISQPTKIPITHKPKPAGDSPTAARWPACRLGRLIAGRVRPDRESVAARTWVLRG</sequence>
<dbReference type="AlphaFoldDB" id="A0A401YJD2"/>
<evidence type="ECO:0000256" key="1">
    <source>
        <dbReference type="SAM" id="MobiDB-lite"/>
    </source>
</evidence>
<evidence type="ECO:0000313" key="3">
    <source>
        <dbReference type="Proteomes" id="UP000286931"/>
    </source>
</evidence>
<feature type="region of interest" description="Disordered" evidence="1">
    <location>
        <begin position="1"/>
        <end position="39"/>
    </location>
</feature>
<accession>A0A401YJD2</accession>
<dbReference type="EMBL" id="BIFH01000016">
    <property type="protein sequence ID" value="GCD94710.1"/>
    <property type="molecule type" value="Genomic_DNA"/>
</dbReference>
<organism evidence="2 3">
    <name type="scientific">Embleya hyalina</name>
    <dbReference type="NCBI Taxonomy" id="516124"/>
    <lineage>
        <taxon>Bacteria</taxon>
        <taxon>Bacillati</taxon>
        <taxon>Actinomycetota</taxon>
        <taxon>Actinomycetes</taxon>
        <taxon>Kitasatosporales</taxon>
        <taxon>Streptomycetaceae</taxon>
        <taxon>Embleya</taxon>
    </lineage>
</organism>
<feature type="region of interest" description="Disordered" evidence="1">
    <location>
        <begin position="76"/>
        <end position="111"/>
    </location>
</feature>
<name>A0A401YJD2_9ACTN</name>
<proteinExistence type="predicted"/>
<feature type="compositionally biased region" description="Pro residues" evidence="1">
    <location>
        <begin position="101"/>
        <end position="111"/>
    </location>
</feature>